<dbReference type="EMBL" id="SDRB02000960">
    <property type="protein sequence ID" value="THG22116.1"/>
    <property type="molecule type" value="Genomic_DNA"/>
</dbReference>
<feature type="domain" description="RING-type" evidence="15">
    <location>
        <begin position="188"/>
        <end position="397"/>
    </location>
</feature>
<feature type="region of interest" description="Disordered" evidence="13">
    <location>
        <begin position="98"/>
        <end position="117"/>
    </location>
</feature>
<dbReference type="CDD" id="cd22582">
    <property type="entry name" value="BRcat_RBR_unk"/>
    <property type="match status" value="1"/>
</dbReference>
<keyword evidence="17" id="KW-1185">Reference proteome</keyword>
<dbReference type="InterPro" id="IPR031127">
    <property type="entry name" value="E3_UB_ligase_RBR"/>
</dbReference>
<evidence type="ECO:0000256" key="7">
    <source>
        <dbReference type="ARBA" id="ARBA00022723"/>
    </source>
</evidence>
<dbReference type="STRING" id="542762.A0A4S4F011"/>
<evidence type="ECO:0000256" key="12">
    <source>
        <dbReference type="PROSITE-ProRule" id="PRU00175"/>
    </source>
</evidence>
<dbReference type="SUPFAM" id="SSF57850">
    <property type="entry name" value="RING/U-box"/>
    <property type="match status" value="3"/>
</dbReference>
<dbReference type="CDD" id="cd22584">
    <property type="entry name" value="Rcat_RBR_unk"/>
    <property type="match status" value="1"/>
</dbReference>
<name>A0A4S4F011_CAMSN</name>
<evidence type="ECO:0000256" key="9">
    <source>
        <dbReference type="ARBA" id="ARBA00022771"/>
    </source>
</evidence>
<evidence type="ECO:0000256" key="5">
    <source>
        <dbReference type="ARBA" id="ARBA00012251"/>
    </source>
</evidence>
<feature type="domain" description="RING-type" evidence="14">
    <location>
        <begin position="192"/>
        <end position="237"/>
    </location>
</feature>
<evidence type="ECO:0000313" key="16">
    <source>
        <dbReference type="EMBL" id="THG22116.1"/>
    </source>
</evidence>
<sequence>MGNSVSMFGHGLRFPSLPFSDDMFSGLIPGLNSVNSPEDELSGQIPPTLTTLLHLPTHFLRLFTHGIAFLRRDRSDFGTFVLWSGLVTSVALIAWSHNSQEDEDEDEDGGDTVAPPEFDAVVLGSTRRFEDVLYKANGSEIASESDVLYAEELQMQEVMLASLLPSRISNNAMSPAIQTSPTSNAEPSQFSCGICFEEIESWRKFRNQTCSHSFCYDCTSKHITAKIQDNVKIILCPEVDCRAPLDFNTCRQIIPNDILVKWDESLCKSLIPESQTVYCPFMDCLAMLVNDSGEVIKKIECPACWRSICARCGVPWHLEFTCEEFERLNAKKKKGKDDDGLVKELAKKKSWRKCPNCKIYVEKTEGCLHITCRCGYEFCYRCGSKWGKYHGGCSLQA</sequence>
<dbReference type="Proteomes" id="UP000306102">
    <property type="component" value="Unassembled WGS sequence"/>
</dbReference>
<comment type="similarity">
    <text evidence="4">Belongs to the RBR family. Ariadne subfamily.</text>
</comment>
<dbReference type="PROSITE" id="PS50089">
    <property type="entry name" value="ZF_RING_2"/>
    <property type="match status" value="1"/>
</dbReference>
<dbReference type="AlphaFoldDB" id="A0A4S4F011"/>
<evidence type="ECO:0000313" key="17">
    <source>
        <dbReference type="Proteomes" id="UP000306102"/>
    </source>
</evidence>
<dbReference type="InterPro" id="IPR001841">
    <property type="entry name" value="Znf_RING"/>
</dbReference>
<evidence type="ECO:0000259" key="15">
    <source>
        <dbReference type="PROSITE" id="PS51873"/>
    </source>
</evidence>
<comment type="function">
    <text evidence="3">Might act as an E3 ubiquitin-protein ligase, or as part of E3 complex, which accepts ubiquitin from specific E2 ubiquitin-conjugating enzymes and then transfers it to substrates.</text>
</comment>
<keyword evidence="10" id="KW-0833">Ubl conjugation pathway</keyword>
<dbReference type="GO" id="GO:0008270">
    <property type="term" value="F:zinc ion binding"/>
    <property type="evidence" value="ECO:0007669"/>
    <property type="project" value="UniProtKB-KW"/>
</dbReference>
<comment type="catalytic activity">
    <reaction evidence="1">
        <text>[E2 ubiquitin-conjugating enzyme]-S-ubiquitinyl-L-cysteine + [acceptor protein]-L-lysine = [E2 ubiquitin-conjugating enzyme]-L-cysteine + [acceptor protein]-N(6)-ubiquitinyl-L-lysine.</text>
        <dbReference type="EC" id="2.3.2.31"/>
    </reaction>
</comment>
<evidence type="ECO:0000256" key="2">
    <source>
        <dbReference type="ARBA" id="ARBA00001947"/>
    </source>
</evidence>
<comment type="cofactor">
    <cofactor evidence="2">
        <name>Zn(2+)</name>
        <dbReference type="ChEBI" id="CHEBI:29105"/>
    </cofactor>
</comment>
<proteinExistence type="inferred from homology"/>
<organism evidence="16 17">
    <name type="scientific">Camellia sinensis var. sinensis</name>
    <name type="common">China tea</name>
    <dbReference type="NCBI Taxonomy" id="542762"/>
    <lineage>
        <taxon>Eukaryota</taxon>
        <taxon>Viridiplantae</taxon>
        <taxon>Streptophyta</taxon>
        <taxon>Embryophyta</taxon>
        <taxon>Tracheophyta</taxon>
        <taxon>Spermatophyta</taxon>
        <taxon>Magnoliopsida</taxon>
        <taxon>eudicotyledons</taxon>
        <taxon>Gunneridae</taxon>
        <taxon>Pentapetalae</taxon>
        <taxon>asterids</taxon>
        <taxon>Ericales</taxon>
        <taxon>Theaceae</taxon>
        <taxon>Camellia</taxon>
    </lineage>
</organism>
<evidence type="ECO:0000256" key="13">
    <source>
        <dbReference type="SAM" id="MobiDB-lite"/>
    </source>
</evidence>
<keyword evidence="11" id="KW-0862">Zinc</keyword>
<keyword evidence="7" id="KW-0479">Metal-binding</keyword>
<dbReference type="SMART" id="SM00647">
    <property type="entry name" value="IBR"/>
    <property type="match status" value="2"/>
</dbReference>
<dbReference type="GO" id="GO:0016567">
    <property type="term" value="P:protein ubiquitination"/>
    <property type="evidence" value="ECO:0007669"/>
    <property type="project" value="UniProtKB-UniPathway"/>
</dbReference>
<evidence type="ECO:0000256" key="11">
    <source>
        <dbReference type="ARBA" id="ARBA00022833"/>
    </source>
</evidence>
<keyword evidence="8" id="KW-0677">Repeat</keyword>
<evidence type="ECO:0000256" key="10">
    <source>
        <dbReference type="ARBA" id="ARBA00022786"/>
    </source>
</evidence>
<evidence type="ECO:0000256" key="6">
    <source>
        <dbReference type="ARBA" id="ARBA00022679"/>
    </source>
</evidence>
<dbReference type="InterPro" id="IPR013083">
    <property type="entry name" value="Znf_RING/FYVE/PHD"/>
</dbReference>
<comment type="caution">
    <text evidence="16">The sequence shown here is derived from an EMBL/GenBank/DDBJ whole genome shotgun (WGS) entry which is preliminary data.</text>
</comment>
<keyword evidence="9 12" id="KW-0863">Zinc-finger</keyword>
<gene>
    <name evidence="16" type="ORF">TEA_014423</name>
</gene>
<evidence type="ECO:0000256" key="8">
    <source>
        <dbReference type="ARBA" id="ARBA00022737"/>
    </source>
</evidence>
<dbReference type="Gene3D" id="3.30.40.10">
    <property type="entry name" value="Zinc/RING finger domain, C3HC4 (zinc finger)"/>
    <property type="match status" value="1"/>
</dbReference>
<dbReference type="Pfam" id="PF01485">
    <property type="entry name" value="IBR"/>
    <property type="match status" value="2"/>
</dbReference>
<dbReference type="PANTHER" id="PTHR11685">
    <property type="entry name" value="RBR FAMILY RING FINGER AND IBR DOMAIN-CONTAINING"/>
    <property type="match status" value="1"/>
</dbReference>
<evidence type="ECO:0000256" key="4">
    <source>
        <dbReference type="ARBA" id="ARBA00005884"/>
    </source>
</evidence>
<dbReference type="PROSITE" id="PS51873">
    <property type="entry name" value="TRIAD"/>
    <property type="match status" value="1"/>
</dbReference>
<accession>A0A4S4F011</accession>
<dbReference type="EC" id="2.3.2.31" evidence="5"/>
<feature type="compositionally biased region" description="Acidic residues" evidence="13">
    <location>
        <begin position="101"/>
        <end position="110"/>
    </location>
</feature>
<dbReference type="InterPro" id="IPR002867">
    <property type="entry name" value="IBR_dom"/>
</dbReference>
<keyword evidence="6" id="KW-0808">Transferase</keyword>
<dbReference type="InterPro" id="IPR044066">
    <property type="entry name" value="TRIAD_supradom"/>
</dbReference>
<dbReference type="Gene3D" id="1.20.120.1750">
    <property type="match status" value="1"/>
</dbReference>
<reference evidence="16 17" key="1">
    <citation type="journal article" date="2018" name="Proc. Natl. Acad. Sci. U.S.A.">
        <title>Draft genome sequence of Camellia sinensis var. sinensis provides insights into the evolution of the tea genome and tea quality.</title>
        <authorList>
            <person name="Wei C."/>
            <person name="Yang H."/>
            <person name="Wang S."/>
            <person name="Zhao J."/>
            <person name="Liu C."/>
            <person name="Gao L."/>
            <person name="Xia E."/>
            <person name="Lu Y."/>
            <person name="Tai Y."/>
            <person name="She G."/>
            <person name="Sun J."/>
            <person name="Cao H."/>
            <person name="Tong W."/>
            <person name="Gao Q."/>
            <person name="Li Y."/>
            <person name="Deng W."/>
            <person name="Jiang X."/>
            <person name="Wang W."/>
            <person name="Chen Q."/>
            <person name="Zhang S."/>
            <person name="Li H."/>
            <person name="Wu J."/>
            <person name="Wang P."/>
            <person name="Li P."/>
            <person name="Shi C."/>
            <person name="Zheng F."/>
            <person name="Jian J."/>
            <person name="Huang B."/>
            <person name="Shan D."/>
            <person name="Shi M."/>
            <person name="Fang C."/>
            <person name="Yue Y."/>
            <person name="Li F."/>
            <person name="Li D."/>
            <person name="Wei S."/>
            <person name="Han B."/>
            <person name="Jiang C."/>
            <person name="Yin Y."/>
            <person name="Xia T."/>
            <person name="Zhang Z."/>
            <person name="Bennetzen J.L."/>
            <person name="Zhao S."/>
            <person name="Wan X."/>
        </authorList>
    </citation>
    <scope>NUCLEOTIDE SEQUENCE [LARGE SCALE GENOMIC DNA]</scope>
    <source>
        <strain evidence="17">cv. Shuchazao</strain>
        <tissue evidence="16">Leaf</tissue>
    </source>
</reference>
<evidence type="ECO:0000259" key="14">
    <source>
        <dbReference type="PROSITE" id="PS50089"/>
    </source>
</evidence>
<protein>
    <recommendedName>
        <fullName evidence="5">RBR-type E3 ubiquitin transferase</fullName>
        <ecNumber evidence="5">2.3.2.31</ecNumber>
    </recommendedName>
</protein>
<evidence type="ECO:0000256" key="3">
    <source>
        <dbReference type="ARBA" id="ARBA00003976"/>
    </source>
</evidence>
<dbReference type="GO" id="GO:0061630">
    <property type="term" value="F:ubiquitin protein ligase activity"/>
    <property type="evidence" value="ECO:0007669"/>
    <property type="project" value="UniProtKB-EC"/>
</dbReference>
<evidence type="ECO:0000256" key="1">
    <source>
        <dbReference type="ARBA" id="ARBA00001798"/>
    </source>
</evidence>
<dbReference type="UniPathway" id="UPA00143"/>
<dbReference type="FunFam" id="3.30.40.10:FF:000230">
    <property type="entry name" value="RBR-type E3 ubiquitin transferase"/>
    <property type="match status" value="1"/>
</dbReference>